<feature type="domain" description="Methyltransferase type 11" evidence="2">
    <location>
        <begin position="70"/>
        <end position="168"/>
    </location>
</feature>
<dbReference type="InterPro" id="IPR013216">
    <property type="entry name" value="Methyltransf_11"/>
</dbReference>
<dbReference type="EMBL" id="JBEWTB010000002">
    <property type="protein sequence ID" value="MET4757167.1"/>
    <property type="molecule type" value="Genomic_DNA"/>
</dbReference>
<dbReference type="CDD" id="cd02440">
    <property type="entry name" value="AdoMet_MTases"/>
    <property type="match status" value="1"/>
</dbReference>
<keyword evidence="4" id="KW-1185">Reference proteome</keyword>
<keyword evidence="1" id="KW-0808">Transferase</keyword>
<reference evidence="3 4" key="1">
    <citation type="submission" date="2024-06" db="EMBL/GenBank/DDBJ databases">
        <title>Genomic Encyclopedia of Type Strains, Phase V (KMG-V): Genome sequencing to study the core and pangenomes of soil and plant-associated prokaryotes.</title>
        <authorList>
            <person name="Whitman W."/>
        </authorList>
    </citation>
    <scope>NUCLEOTIDE SEQUENCE [LARGE SCALE GENOMIC DNA]</scope>
    <source>
        <strain evidence="3 4">NE40</strain>
    </source>
</reference>
<keyword evidence="3" id="KW-0830">Ubiquinone</keyword>
<dbReference type="PANTHER" id="PTHR44068">
    <property type="entry name" value="ZGC:194242"/>
    <property type="match status" value="1"/>
</dbReference>
<evidence type="ECO:0000313" key="3">
    <source>
        <dbReference type="EMBL" id="MET4757167.1"/>
    </source>
</evidence>
<evidence type="ECO:0000313" key="4">
    <source>
        <dbReference type="Proteomes" id="UP001549366"/>
    </source>
</evidence>
<organism evidence="3 4">
    <name type="scientific">Endozoicomonas lisbonensis</name>
    <dbReference type="NCBI Taxonomy" id="3120522"/>
    <lineage>
        <taxon>Bacteria</taxon>
        <taxon>Pseudomonadati</taxon>
        <taxon>Pseudomonadota</taxon>
        <taxon>Gammaproteobacteria</taxon>
        <taxon>Oceanospirillales</taxon>
        <taxon>Endozoicomonadaceae</taxon>
        <taxon>Endozoicomonas</taxon>
    </lineage>
</organism>
<dbReference type="InterPro" id="IPR050447">
    <property type="entry name" value="Erg6_SMT_methyltransf"/>
</dbReference>
<dbReference type="RefSeq" id="WP_354007339.1">
    <property type="nucleotide sequence ID" value="NZ_JBEWTA010000001.1"/>
</dbReference>
<protein>
    <submittedName>
        <fullName evidence="3">Ubiquinone/menaquinone biosynthesis C-methylase UbiE</fullName>
    </submittedName>
</protein>
<dbReference type="PANTHER" id="PTHR44068:SF11">
    <property type="entry name" value="GERANYL DIPHOSPHATE 2-C-METHYLTRANSFERASE"/>
    <property type="match status" value="1"/>
</dbReference>
<evidence type="ECO:0000259" key="2">
    <source>
        <dbReference type="Pfam" id="PF08241"/>
    </source>
</evidence>
<dbReference type="Proteomes" id="UP001549366">
    <property type="component" value="Unassembled WGS sequence"/>
</dbReference>
<comment type="caution">
    <text evidence="3">The sequence shown here is derived from an EMBL/GenBank/DDBJ whole genome shotgun (WGS) entry which is preliminary data.</text>
</comment>
<name>A0ABV2SHB0_9GAMM</name>
<accession>A0ABV2SHB0</accession>
<proteinExistence type="predicted"/>
<dbReference type="InterPro" id="IPR029063">
    <property type="entry name" value="SAM-dependent_MTases_sf"/>
</dbReference>
<dbReference type="SUPFAM" id="SSF53335">
    <property type="entry name" value="S-adenosyl-L-methionine-dependent methyltransferases"/>
    <property type="match status" value="1"/>
</dbReference>
<dbReference type="Pfam" id="PF08241">
    <property type="entry name" value="Methyltransf_11"/>
    <property type="match status" value="1"/>
</dbReference>
<dbReference type="Gene3D" id="3.40.50.150">
    <property type="entry name" value="Vaccinia Virus protein VP39"/>
    <property type="match status" value="1"/>
</dbReference>
<sequence length="278" mass="31148">MIEQDVAKHYCGRSTDLEEKILQALQKSGKDLNNLVWTDLGGLDEFHLRKREATVEMAELLNLQPETRILDAGSGLGGPSRYLASEFGCHITGIDLSGTFCNVARSFARRFGLDDRLSYQQGSVLELPFQDDSFDVVWTQHVSMNIGNKTGFFTELARVLKPDGMLACYDIIAGTGVPIDFPVPWAETEKISFLASAEEQKQAITYSGLKILSWDDKSQEALAWLEIAQEKLREEKELPQSHKVFRGEGFSEVMSNLVRNFQSGRTRVVQIIGRKPVS</sequence>
<evidence type="ECO:0000256" key="1">
    <source>
        <dbReference type="ARBA" id="ARBA00022679"/>
    </source>
</evidence>
<gene>
    <name evidence="3" type="ORF">V5J35_002359</name>
</gene>